<dbReference type="InterPro" id="IPR017871">
    <property type="entry name" value="ABC_transporter-like_CS"/>
</dbReference>
<dbReference type="InterPro" id="IPR003593">
    <property type="entry name" value="AAA+_ATPase"/>
</dbReference>
<evidence type="ECO:0000256" key="2">
    <source>
        <dbReference type="ARBA" id="ARBA00022741"/>
    </source>
</evidence>
<feature type="domain" description="ABC transporter" evidence="4">
    <location>
        <begin position="2"/>
        <end position="224"/>
    </location>
</feature>
<dbReference type="InterPro" id="IPR027417">
    <property type="entry name" value="P-loop_NTPase"/>
</dbReference>
<keyword evidence="1" id="KW-0813">Transport</keyword>
<keyword evidence="6" id="KW-1185">Reference proteome</keyword>
<keyword evidence="2" id="KW-0547">Nucleotide-binding</keyword>
<organism evidence="5 6">
    <name type="scientific">Sagittula marina</name>
    <dbReference type="NCBI Taxonomy" id="943940"/>
    <lineage>
        <taxon>Bacteria</taxon>
        <taxon>Pseudomonadati</taxon>
        <taxon>Pseudomonadota</taxon>
        <taxon>Alphaproteobacteria</taxon>
        <taxon>Rhodobacterales</taxon>
        <taxon>Roseobacteraceae</taxon>
        <taxon>Sagittula</taxon>
    </lineage>
</organism>
<dbReference type="InterPro" id="IPR017911">
    <property type="entry name" value="MacB-like_ATP-bd"/>
</dbReference>
<keyword evidence="3 5" id="KW-0067">ATP-binding</keyword>
<dbReference type="CDD" id="cd03255">
    <property type="entry name" value="ABC_MJ0796_LolCDE_FtsE"/>
    <property type="match status" value="1"/>
</dbReference>
<protein>
    <submittedName>
        <fullName evidence="5">Putative ABC transport system ATP-binding protein</fullName>
    </submittedName>
</protein>
<dbReference type="GO" id="GO:0005886">
    <property type="term" value="C:plasma membrane"/>
    <property type="evidence" value="ECO:0007669"/>
    <property type="project" value="TreeGrafter"/>
</dbReference>
<dbReference type="Gene3D" id="3.40.50.300">
    <property type="entry name" value="P-loop containing nucleotide triphosphate hydrolases"/>
    <property type="match status" value="1"/>
</dbReference>
<comment type="caution">
    <text evidence="5">The sequence shown here is derived from an EMBL/GenBank/DDBJ whole genome shotgun (WGS) entry which is preliminary data.</text>
</comment>
<sequence length="224" mass="24166">MIHARDLTFAYPRAGFALNVSALDVAKGERVGIIGPSGTGKTTLLNLVAGLAQPDTGALKVADHDLTALDDGGRRRFRAAQIGFIFQTFALVDYLNAFENILYPYRVGLGLTLDRDVRNRAQALAEACGIAHRLKSHPNALSGGEQQRVAICRALITQPGLILADEATGNLDPETKEVILDVLFARAAEQGATVLAVTHDHDLLPRFDRVIDFATLRQPAEQTS</sequence>
<dbReference type="SUPFAM" id="SSF52540">
    <property type="entry name" value="P-loop containing nucleoside triphosphate hydrolases"/>
    <property type="match status" value="1"/>
</dbReference>
<reference evidence="5 6" key="1">
    <citation type="submission" date="2020-08" db="EMBL/GenBank/DDBJ databases">
        <title>Genomic Encyclopedia of Type Strains, Phase IV (KMG-IV): sequencing the most valuable type-strain genomes for metagenomic binning, comparative biology and taxonomic classification.</title>
        <authorList>
            <person name="Goeker M."/>
        </authorList>
    </citation>
    <scope>NUCLEOTIDE SEQUENCE [LARGE SCALE GENOMIC DNA]</scope>
    <source>
        <strain evidence="5 6">DSM 102235</strain>
    </source>
</reference>
<accession>A0A7W6GT97</accession>
<dbReference type="GO" id="GO:0022857">
    <property type="term" value="F:transmembrane transporter activity"/>
    <property type="evidence" value="ECO:0007669"/>
    <property type="project" value="TreeGrafter"/>
</dbReference>
<dbReference type="EMBL" id="JACIEJ010000003">
    <property type="protein sequence ID" value="MBB3984964.1"/>
    <property type="molecule type" value="Genomic_DNA"/>
</dbReference>
<dbReference type="PROSITE" id="PS00211">
    <property type="entry name" value="ABC_TRANSPORTER_1"/>
    <property type="match status" value="1"/>
</dbReference>
<dbReference type="PANTHER" id="PTHR24220:SF659">
    <property type="entry name" value="TRANSPORTER, PUTATIVE-RELATED"/>
    <property type="match status" value="1"/>
</dbReference>
<name>A0A7W6GT97_9RHOB</name>
<proteinExistence type="predicted"/>
<gene>
    <name evidence="5" type="ORF">GGQ68_001293</name>
</gene>
<dbReference type="GO" id="GO:0005524">
    <property type="term" value="F:ATP binding"/>
    <property type="evidence" value="ECO:0007669"/>
    <property type="project" value="UniProtKB-KW"/>
</dbReference>
<dbReference type="PANTHER" id="PTHR24220">
    <property type="entry name" value="IMPORT ATP-BINDING PROTEIN"/>
    <property type="match status" value="1"/>
</dbReference>
<evidence type="ECO:0000313" key="6">
    <source>
        <dbReference type="Proteomes" id="UP000541426"/>
    </source>
</evidence>
<evidence type="ECO:0000256" key="1">
    <source>
        <dbReference type="ARBA" id="ARBA00022448"/>
    </source>
</evidence>
<evidence type="ECO:0000313" key="5">
    <source>
        <dbReference type="EMBL" id="MBB3984964.1"/>
    </source>
</evidence>
<evidence type="ECO:0000256" key="3">
    <source>
        <dbReference type="ARBA" id="ARBA00022840"/>
    </source>
</evidence>
<dbReference type="RefSeq" id="WP_183964133.1">
    <property type="nucleotide sequence ID" value="NZ_BAABBZ010000059.1"/>
</dbReference>
<dbReference type="PROSITE" id="PS50893">
    <property type="entry name" value="ABC_TRANSPORTER_2"/>
    <property type="match status" value="1"/>
</dbReference>
<dbReference type="AlphaFoldDB" id="A0A7W6GT97"/>
<dbReference type="Proteomes" id="UP000541426">
    <property type="component" value="Unassembled WGS sequence"/>
</dbReference>
<dbReference type="GO" id="GO:0016887">
    <property type="term" value="F:ATP hydrolysis activity"/>
    <property type="evidence" value="ECO:0007669"/>
    <property type="project" value="InterPro"/>
</dbReference>
<dbReference type="Pfam" id="PF00005">
    <property type="entry name" value="ABC_tran"/>
    <property type="match status" value="1"/>
</dbReference>
<dbReference type="SMART" id="SM00382">
    <property type="entry name" value="AAA"/>
    <property type="match status" value="1"/>
</dbReference>
<dbReference type="InterPro" id="IPR003439">
    <property type="entry name" value="ABC_transporter-like_ATP-bd"/>
</dbReference>
<dbReference type="InterPro" id="IPR015854">
    <property type="entry name" value="ABC_transpr_LolD-like"/>
</dbReference>
<evidence type="ECO:0000259" key="4">
    <source>
        <dbReference type="PROSITE" id="PS50893"/>
    </source>
</evidence>